<sequence length="225" mass="24878">MAETNCSLLQKNHIPNPKPLIFSQFSDSDQTQLLPLTTESFVMERGPRYQAYADLREKKLRSKNLIEVKKKPEKVEVEKNQNQSVSILTPPKKQVKFQGNVNFTTPPKRPKESSVLTRSVPDFSSALRKENRKPVAVLPPVMERSVTPPPAGWKNGMVYGKVGGGSKSVNSGEKRSGGLMSRKSYANIEELKGLATAARNGINGENRGGRIPRGAGKTVLGYRQF</sequence>
<name>A0ABD1P1W6_9LAMI</name>
<dbReference type="AlphaFoldDB" id="A0ABD1P1W6"/>
<accession>A0ABD1P1W6</accession>
<keyword evidence="3" id="KW-1185">Reference proteome</keyword>
<dbReference type="Proteomes" id="UP001604277">
    <property type="component" value="Unassembled WGS sequence"/>
</dbReference>
<organism evidence="2 3">
    <name type="scientific">Forsythia ovata</name>
    <dbReference type="NCBI Taxonomy" id="205694"/>
    <lineage>
        <taxon>Eukaryota</taxon>
        <taxon>Viridiplantae</taxon>
        <taxon>Streptophyta</taxon>
        <taxon>Embryophyta</taxon>
        <taxon>Tracheophyta</taxon>
        <taxon>Spermatophyta</taxon>
        <taxon>Magnoliopsida</taxon>
        <taxon>eudicotyledons</taxon>
        <taxon>Gunneridae</taxon>
        <taxon>Pentapetalae</taxon>
        <taxon>asterids</taxon>
        <taxon>lamiids</taxon>
        <taxon>Lamiales</taxon>
        <taxon>Oleaceae</taxon>
        <taxon>Forsythieae</taxon>
        <taxon>Forsythia</taxon>
    </lineage>
</organism>
<evidence type="ECO:0000256" key="1">
    <source>
        <dbReference type="SAM" id="MobiDB-lite"/>
    </source>
</evidence>
<dbReference type="PANTHER" id="PTHR37708:SF2">
    <property type="entry name" value="HOMEOBOX HOX-B3-LIKE PROTEIN"/>
    <property type="match status" value="1"/>
</dbReference>
<evidence type="ECO:0000313" key="2">
    <source>
        <dbReference type="EMBL" id="KAL2457634.1"/>
    </source>
</evidence>
<comment type="caution">
    <text evidence="2">The sequence shown here is derived from an EMBL/GenBank/DDBJ whole genome shotgun (WGS) entry which is preliminary data.</text>
</comment>
<gene>
    <name evidence="2" type="ORF">Fot_56153</name>
</gene>
<dbReference type="EMBL" id="JBFOLJ010000038">
    <property type="protein sequence ID" value="KAL2457634.1"/>
    <property type="molecule type" value="Genomic_DNA"/>
</dbReference>
<feature type="region of interest" description="Disordered" evidence="1">
    <location>
        <begin position="98"/>
        <end position="118"/>
    </location>
</feature>
<protein>
    <submittedName>
        <fullName evidence="2">Uncharacterized protein</fullName>
    </submittedName>
</protein>
<dbReference type="PANTHER" id="PTHR37708">
    <property type="entry name" value="HOMEOBOX HOX-B3-LIKE PROTEIN"/>
    <property type="match status" value="1"/>
</dbReference>
<reference evidence="3" key="1">
    <citation type="submission" date="2024-07" db="EMBL/GenBank/DDBJ databases">
        <title>Two chromosome-level genome assemblies of Korean endemic species Abeliophyllum distichum and Forsythia ovata (Oleaceae).</title>
        <authorList>
            <person name="Jang H."/>
        </authorList>
    </citation>
    <scope>NUCLEOTIDE SEQUENCE [LARGE SCALE GENOMIC DNA]</scope>
</reference>
<evidence type="ECO:0000313" key="3">
    <source>
        <dbReference type="Proteomes" id="UP001604277"/>
    </source>
</evidence>
<proteinExistence type="predicted"/>